<keyword evidence="11" id="KW-0472">Membrane</keyword>
<dbReference type="GO" id="GO:0006508">
    <property type="term" value="P:proteolysis"/>
    <property type="evidence" value="ECO:0007669"/>
    <property type="project" value="UniProtKB-KW"/>
</dbReference>
<keyword evidence="3" id="KW-0964">Secreted</keyword>
<dbReference type="SMART" id="SM01360">
    <property type="entry name" value="A2M"/>
    <property type="match status" value="1"/>
</dbReference>
<keyword evidence="11" id="KW-1133">Transmembrane helix</keyword>
<keyword evidence="5" id="KW-0479">Metal-binding</keyword>
<evidence type="ECO:0000256" key="5">
    <source>
        <dbReference type="ARBA" id="ARBA00022723"/>
    </source>
</evidence>
<keyword evidence="7" id="KW-0378">Hydrolase</keyword>
<dbReference type="Gene3D" id="2.60.40.1930">
    <property type="match status" value="1"/>
</dbReference>
<sequence>MVSLKTPIVILIAFIGILFLFSSNLKFLNINLQNEKQQEQQQQQSLQQLKEAQEQQQQQQNRHINNVDDEKFQTITASIVDSNKQSSAFKSGDTNNKKKLGGDNGNETIDDSGGSVKIKIPLNLLNIFPSATVGEDGVVEKLILSNFDPITILFNRPVVELGVISNYSPFTLKCLGSSVVPNGQFRWVTTSIARFDIQGNGWPSNLNCTFSVNSNIRCYDGTRLSTTNQSTTSISFTTPQPTITIQEVISEKTLKFTNNYWNSAYYMKDQIYHEIPPDAIIKFSFNEQLDPNYITKSLVAYQFINQSSSNNNNNNNIGQRKPIPYKVITCPNTTTLLPRFYSEYIYYPNSNSRRENYYLCIEFMDNKSLEVGKFYRFEFKKGTKINDKSGVLKESTIIYFSGLKQFSFDFDNNVLTNVIQKLAIRHGLSKGITSSQLASTISIFPTTKESSTTTTTTTTTPSTTTTTSIQPLQFTSRLNYEDSSFLIHIIGLQYGVNYTIKVSDNKNVTDCWGLPLIGNSWNFTMAMVSSFQISYDAYDFPMKAEKNNDKIKDEELGETTPTIKTSNNNSNSKEKQQQPQQPNQQTKQPQQQDQPQQQQSSTPTTTTTTTTTISPNILPPINDFIVFHQNLYNKYNDRNEICKDSGGEYKISGYPITKSNLKLALKSFINGKNFMEQKPKKSIILEESTSTNFYNSSLDSKSLWKQSGVYLEVQTLGISYNCEPQYSLNFISSTDVGVSVLVSSLNSLGCWITRLSDGSNVKDASVSLYQIVDSKNVPNERDIVLVGGSSKKTSNLGTVDFKINSTNTIVVVEYDGGSKLYIAKTDSVLYSYNSLPFSKRSAAVIVTDRKLYNAGEKIDCKIYMNGDYNKYRFKLSITWTILNSVSEFSQEIDVDDDYGTSNLTIDIPDQVSMGPYSILIQGKDTSDSGSDVYFYGNILISDPRIPSGLINIKQNKRFIQLGSSTGGSHGNGGSESHETSFNIQTTTYLGTPLPNKNVTIVCNFDRNSIDPSRSMDYIIAKSITTDNSGFAKLSFNFTNILLKDGDIFICSGSYLDSTGSLIKEDPLYTYVLTTEYRLEVQAEYTTYFGYPSSASASLINQTSGLQIPNITIELKLISTDSSIDLTSSNNNNNDFKVVKNSIFNIWDKNIPPIFDKSNALIIGDLTSNKISNEILKNSGTSCRFKSLGSNGGSQSNCYVILPPSSLSSSNLNYYILATVLIPGNSGSGNKKIITKLYKYDINKKSVFSPQQALLSFNEKDEYLPNETINIRYYNPYKFGQFTLRYGCGNSNTWRQISNKPHGFQTLSIKIPIGCESKKLSIVGVLIGNKYSFKLSDTQITSLTTYDPLRPNPQMISQSFQIKDQPKIDISINFNSKDKIYQPAENVSFTIELNDPETNELINESVEACIMVVDKRNSDIYSNPIANGDQLLFGSLYNSVSDSRFNLIHNYNEMLRVINRILDFDRWSYLYWSKNSDLTTSIANHFQNSFEWLTEPNYGGSGGSSQYFSKGFNGGPKPTAPVGARQLDDLTQSVKSSSDDLPINTNFKTTPLFIGKTIIENGRANIDFKLPDDLTTFIVRVYAITKNHKLYSKESSLISRKDLNMISFSPRFVRTGDKFEAGVSITRIDKSIGVSDLRVIAKYKESCIEFDSTISKANQQQKQDIEFSDNSETSVNIVFPLIAKYQCSAIVYFFLEQKSSGKILNGVTSEFSVLGKQLPLYIGTSFQVKANSTSTEFLSLPESEGGIGSLKLTIGVGNYPIVEEKCLDLLSISKKRLPSSVDQLSQQVTFGALSAYSYNSTLIVRSQQVLESVNDGFYVYTRFNGISWYPQGLPEIYPTLFAVVLKTLMDATNTAGWAIMSNISTWNDFIDLEVNSQLNKDIKSNTSINKELIGLASVGLGYYWAPKDEDLNDFYSFNALTANITDNCSLLCQTYFSLAALIQGESSSPFIEVVVNNLKNKIHIQGRTAYISDDDRIGQSNTNIFDLTTYASILFSLRKDSDTAIILSKMIAFISIGGQQSTINTTPKPYLFGASSQQEALSLIAISFYDKSNKNQSPNLKFKAYQEVAVTTTTIKSPPSHPLILLEYSFTSNTSSENVEKKIPYSSLITNKTVHFSSIGNGEVSVAVGIDYTPVNLPTKPIYNGFYVEKIIQDISGGHENNENNENNNNNNKNNNNSREFYRGQEVMVTLSVTIPDFMNDVFIEDPASGGIEPIDNNIDNSGSDSNPIFYQKSLPRLKVSGYQYDQINNDRLIWFYQPFSHRETRRDKVIYQGSSISPGSYQVSYKCIVTSKGSFTMPPTKVYSSTQPEVFGTSNGFTYSVV</sequence>
<keyword evidence="4" id="KW-0645">Protease</keyword>
<keyword evidence="11" id="KW-0812">Transmembrane</keyword>
<protein>
    <recommendedName>
        <fullName evidence="12">Alpha-2-macroglobulin domain-containing protein</fullName>
    </recommendedName>
</protein>
<dbReference type="PANTHER" id="PTHR13062:SF12">
    <property type="entry name" value="ALPHA-2-MACROGLOBULIN DOMAIN-CONTAINING PROTEIN"/>
    <property type="match status" value="1"/>
</dbReference>
<gene>
    <name evidence="13" type="ORF">RB653_008152</name>
</gene>
<dbReference type="Pfam" id="PF17973">
    <property type="entry name" value="bMG10"/>
    <property type="match status" value="1"/>
</dbReference>
<dbReference type="Proteomes" id="UP001344447">
    <property type="component" value="Unassembled WGS sequence"/>
</dbReference>
<evidence type="ECO:0000256" key="9">
    <source>
        <dbReference type="ARBA" id="ARBA00023049"/>
    </source>
</evidence>
<feature type="compositionally biased region" description="Low complexity" evidence="10">
    <location>
        <begin position="43"/>
        <end position="61"/>
    </location>
</feature>
<evidence type="ECO:0000256" key="1">
    <source>
        <dbReference type="ARBA" id="ARBA00001947"/>
    </source>
</evidence>
<evidence type="ECO:0000256" key="8">
    <source>
        <dbReference type="ARBA" id="ARBA00022833"/>
    </source>
</evidence>
<feature type="compositionally biased region" description="Low complexity" evidence="10">
    <location>
        <begin position="559"/>
        <end position="614"/>
    </location>
</feature>
<evidence type="ECO:0000313" key="13">
    <source>
        <dbReference type="EMBL" id="KAK5578481.1"/>
    </source>
</evidence>
<dbReference type="InterPro" id="IPR041246">
    <property type="entry name" value="Bact_MG10"/>
</dbReference>
<feature type="domain" description="Alpha-2-macroglobulin" evidence="12">
    <location>
        <begin position="1549"/>
        <end position="1638"/>
    </location>
</feature>
<keyword evidence="9" id="KW-0482">Metalloprotease</keyword>
<keyword evidence="14" id="KW-1185">Reference proteome</keyword>
<dbReference type="InterPro" id="IPR001599">
    <property type="entry name" value="Macroglobln_a2"/>
</dbReference>
<accession>A0AAN7YTS8</accession>
<evidence type="ECO:0000256" key="7">
    <source>
        <dbReference type="ARBA" id="ARBA00022801"/>
    </source>
</evidence>
<evidence type="ECO:0000313" key="14">
    <source>
        <dbReference type="Proteomes" id="UP001344447"/>
    </source>
</evidence>
<feature type="region of interest" description="Disordered" evidence="10">
    <location>
        <begin position="43"/>
        <end position="67"/>
    </location>
</feature>
<evidence type="ECO:0000259" key="12">
    <source>
        <dbReference type="SMART" id="SM01360"/>
    </source>
</evidence>
<evidence type="ECO:0000256" key="11">
    <source>
        <dbReference type="SAM" id="Phobius"/>
    </source>
</evidence>
<dbReference type="GO" id="GO:0005576">
    <property type="term" value="C:extracellular region"/>
    <property type="evidence" value="ECO:0007669"/>
    <property type="project" value="UniProtKB-SubCell"/>
</dbReference>
<evidence type="ECO:0000256" key="10">
    <source>
        <dbReference type="SAM" id="MobiDB-lite"/>
    </source>
</evidence>
<feature type="region of interest" description="Disordered" evidence="10">
    <location>
        <begin position="2157"/>
        <end position="2177"/>
    </location>
</feature>
<proteinExistence type="predicted"/>
<feature type="compositionally biased region" description="Low complexity" evidence="10">
    <location>
        <begin position="2163"/>
        <end position="2176"/>
    </location>
</feature>
<evidence type="ECO:0000256" key="3">
    <source>
        <dbReference type="ARBA" id="ARBA00022525"/>
    </source>
</evidence>
<dbReference type="Pfam" id="PF00207">
    <property type="entry name" value="A2M"/>
    <property type="match status" value="1"/>
</dbReference>
<dbReference type="PANTHER" id="PTHR13062">
    <property type="entry name" value="COLLAGENASE"/>
    <property type="match status" value="1"/>
</dbReference>
<reference evidence="13 14" key="1">
    <citation type="submission" date="2023-11" db="EMBL/GenBank/DDBJ databases">
        <title>Dfirmibasis_genome.</title>
        <authorList>
            <person name="Edelbroek B."/>
            <person name="Kjellin J."/>
            <person name="Jerlstrom-Hultqvist J."/>
            <person name="Soderbom F."/>
        </authorList>
    </citation>
    <scope>NUCLEOTIDE SEQUENCE [LARGE SCALE GENOMIC DNA]</scope>
    <source>
        <strain evidence="13 14">TNS-C-14</strain>
    </source>
</reference>
<feature type="region of interest" description="Disordered" evidence="10">
    <location>
        <begin position="549"/>
        <end position="614"/>
    </location>
</feature>
<name>A0AAN7YTS8_9MYCE</name>
<feature type="transmembrane region" description="Helical" evidence="11">
    <location>
        <begin position="7"/>
        <end position="28"/>
    </location>
</feature>
<comment type="subcellular location">
    <subcellularLocation>
        <location evidence="2">Secreted</location>
    </subcellularLocation>
</comment>
<comment type="caution">
    <text evidence="13">The sequence shown here is derived from an EMBL/GenBank/DDBJ whole genome shotgun (WGS) entry which is preliminary data.</text>
</comment>
<dbReference type="GO" id="GO:0046872">
    <property type="term" value="F:metal ion binding"/>
    <property type="evidence" value="ECO:0007669"/>
    <property type="project" value="UniProtKB-KW"/>
</dbReference>
<feature type="region of interest" description="Disordered" evidence="10">
    <location>
        <begin position="86"/>
        <end position="108"/>
    </location>
</feature>
<dbReference type="GO" id="GO:0004866">
    <property type="term" value="F:endopeptidase inhibitor activity"/>
    <property type="evidence" value="ECO:0007669"/>
    <property type="project" value="InterPro"/>
</dbReference>
<organism evidence="13 14">
    <name type="scientific">Dictyostelium firmibasis</name>
    <dbReference type="NCBI Taxonomy" id="79012"/>
    <lineage>
        <taxon>Eukaryota</taxon>
        <taxon>Amoebozoa</taxon>
        <taxon>Evosea</taxon>
        <taxon>Eumycetozoa</taxon>
        <taxon>Dictyostelia</taxon>
        <taxon>Dictyosteliales</taxon>
        <taxon>Dictyosteliaceae</taxon>
        <taxon>Dictyostelium</taxon>
    </lineage>
</organism>
<evidence type="ECO:0000256" key="4">
    <source>
        <dbReference type="ARBA" id="ARBA00022670"/>
    </source>
</evidence>
<evidence type="ECO:0000256" key="2">
    <source>
        <dbReference type="ARBA" id="ARBA00004613"/>
    </source>
</evidence>
<keyword evidence="6" id="KW-0732">Signal</keyword>
<evidence type="ECO:0000256" key="6">
    <source>
        <dbReference type="ARBA" id="ARBA00022729"/>
    </source>
</evidence>
<comment type="cofactor">
    <cofactor evidence="1">
        <name>Zn(2+)</name>
        <dbReference type="ChEBI" id="CHEBI:29105"/>
    </cofactor>
</comment>
<dbReference type="GO" id="GO:0008237">
    <property type="term" value="F:metallopeptidase activity"/>
    <property type="evidence" value="ECO:0007669"/>
    <property type="project" value="UniProtKB-KW"/>
</dbReference>
<dbReference type="EMBL" id="JAVFKY010000003">
    <property type="protein sequence ID" value="KAK5578481.1"/>
    <property type="molecule type" value="Genomic_DNA"/>
</dbReference>
<keyword evidence="8" id="KW-0862">Zinc</keyword>